<gene>
    <name evidence="6" type="ORF">UBAL3_93200080</name>
</gene>
<evidence type="ECO:0000256" key="1">
    <source>
        <dbReference type="ARBA" id="ARBA00022714"/>
    </source>
</evidence>
<feature type="domain" description="Rieske" evidence="5">
    <location>
        <begin position="4"/>
        <end position="96"/>
    </location>
</feature>
<name>C6HXW7_9BACT</name>
<sequence>MKDITVRYSAKNNEGQLVLADGQEIALFRVNGHYRAIENRCPHRGGYLADGIVRGEQVLCPLHGWGFDLATGACSTRPGEGVQCFDVREVSGDEVVISVP</sequence>
<accession>C6HXW7</accession>
<dbReference type="AlphaFoldDB" id="C6HXW7"/>
<dbReference type="SUPFAM" id="SSF50022">
    <property type="entry name" value="ISP domain"/>
    <property type="match status" value="1"/>
</dbReference>
<dbReference type="PROSITE" id="PS51296">
    <property type="entry name" value="RIESKE"/>
    <property type="match status" value="1"/>
</dbReference>
<dbReference type="Gene3D" id="2.102.10.10">
    <property type="entry name" value="Rieske [2Fe-2S] iron-sulphur domain"/>
    <property type="match status" value="1"/>
</dbReference>
<dbReference type="GO" id="GO:0046872">
    <property type="term" value="F:metal ion binding"/>
    <property type="evidence" value="ECO:0007669"/>
    <property type="project" value="UniProtKB-KW"/>
</dbReference>
<dbReference type="Pfam" id="PF00355">
    <property type="entry name" value="Rieske"/>
    <property type="match status" value="1"/>
</dbReference>
<keyword evidence="1" id="KW-0001">2Fe-2S</keyword>
<dbReference type="Proteomes" id="UP000009374">
    <property type="component" value="Unassembled WGS sequence"/>
</dbReference>
<protein>
    <submittedName>
        <fullName evidence="6">Putative rieske iron-sulfur family protein</fullName>
    </submittedName>
</protein>
<evidence type="ECO:0000256" key="2">
    <source>
        <dbReference type="ARBA" id="ARBA00022723"/>
    </source>
</evidence>
<reference evidence="6 7" key="1">
    <citation type="journal article" date="2009" name="Appl. Environ. Microbiol.">
        <title>Community genomic and proteomic analyses of chemoautotrophic iron-oxidizing "Leptospirillum rubarum" (Group II) and "Leptospirillum ferrodiazotrophum" (Group III) bacteria in acid mine drainage biofilms.</title>
        <authorList>
            <person name="Goltsman D.S."/>
            <person name="Denef V.J."/>
            <person name="Singer S.W."/>
            <person name="VerBerkmoes N.C."/>
            <person name="Lefsrud M."/>
            <person name="Mueller R.S."/>
            <person name="Dick G.J."/>
            <person name="Sun C.L."/>
            <person name="Wheeler K.E."/>
            <person name="Zemla A."/>
            <person name="Baker B.J."/>
            <person name="Hauser L."/>
            <person name="Land M."/>
            <person name="Shah M.B."/>
            <person name="Thelen M.P."/>
            <person name="Hettich R.L."/>
            <person name="Banfield J.F."/>
        </authorList>
    </citation>
    <scope>NUCLEOTIDE SEQUENCE [LARGE SCALE GENOMIC DNA]</scope>
</reference>
<evidence type="ECO:0000313" key="7">
    <source>
        <dbReference type="Proteomes" id="UP000009374"/>
    </source>
</evidence>
<evidence type="ECO:0000313" key="6">
    <source>
        <dbReference type="EMBL" id="EES52579.1"/>
    </source>
</evidence>
<dbReference type="PANTHER" id="PTHR21496">
    <property type="entry name" value="FERREDOXIN-RELATED"/>
    <property type="match status" value="1"/>
</dbReference>
<dbReference type="GO" id="GO:0051537">
    <property type="term" value="F:2 iron, 2 sulfur cluster binding"/>
    <property type="evidence" value="ECO:0007669"/>
    <property type="project" value="UniProtKB-KW"/>
</dbReference>
<keyword evidence="7" id="KW-1185">Reference proteome</keyword>
<keyword evidence="4" id="KW-0411">Iron-sulfur</keyword>
<dbReference type="InterPro" id="IPR036922">
    <property type="entry name" value="Rieske_2Fe-2S_sf"/>
</dbReference>
<evidence type="ECO:0000256" key="3">
    <source>
        <dbReference type="ARBA" id="ARBA00023004"/>
    </source>
</evidence>
<proteinExistence type="predicted"/>
<dbReference type="EMBL" id="GG693875">
    <property type="protein sequence ID" value="EES52579.1"/>
    <property type="molecule type" value="Genomic_DNA"/>
</dbReference>
<evidence type="ECO:0000256" key="4">
    <source>
        <dbReference type="ARBA" id="ARBA00023014"/>
    </source>
</evidence>
<keyword evidence="2" id="KW-0479">Metal-binding</keyword>
<evidence type="ECO:0000259" key="5">
    <source>
        <dbReference type="PROSITE" id="PS51296"/>
    </source>
</evidence>
<dbReference type="PANTHER" id="PTHR21496:SF23">
    <property type="entry name" value="3-PHENYLPROPIONATE_CINNAMIC ACID DIOXYGENASE FERREDOXIN SUBUNIT"/>
    <property type="match status" value="1"/>
</dbReference>
<dbReference type="InterPro" id="IPR017941">
    <property type="entry name" value="Rieske_2Fe-2S"/>
</dbReference>
<organism evidence="6 7">
    <name type="scientific">Leptospirillum ferrodiazotrophum</name>
    <dbReference type="NCBI Taxonomy" id="412449"/>
    <lineage>
        <taxon>Bacteria</taxon>
        <taxon>Pseudomonadati</taxon>
        <taxon>Nitrospirota</taxon>
        <taxon>Nitrospiria</taxon>
        <taxon>Nitrospirales</taxon>
        <taxon>Nitrospiraceae</taxon>
        <taxon>Leptospirillum</taxon>
    </lineage>
</organism>
<keyword evidence="3" id="KW-0408">Iron</keyword>